<feature type="region of interest" description="Disordered" evidence="1">
    <location>
        <begin position="152"/>
        <end position="173"/>
    </location>
</feature>
<protein>
    <submittedName>
        <fullName evidence="2">Uncharacterized protein</fullName>
    </submittedName>
</protein>
<gene>
    <name evidence="2" type="ORF">QTO34_002850</name>
</gene>
<feature type="compositionally biased region" description="Low complexity" evidence="1">
    <location>
        <begin position="153"/>
        <end position="166"/>
    </location>
</feature>
<keyword evidence="3" id="KW-1185">Reference proteome</keyword>
<dbReference type="AlphaFoldDB" id="A0AA40HTR9"/>
<dbReference type="EMBL" id="JAULJE010000012">
    <property type="protein sequence ID" value="KAK1336815.1"/>
    <property type="molecule type" value="Genomic_DNA"/>
</dbReference>
<evidence type="ECO:0000313" key="3">
    <source>
        <dbReference type="Proteomes" id="UP001177744"/>
    </source>
</evidence>
<sequence length="173" mass="19196">MVIMETVEKDLAALAGLIKMKKQNKTKKPWKPRCGPRKLWTQKRKRIALPQCSDPLARCTVTMAKPLKGCGDSPTTDSGAGSIPKCQRPYPEEEKPQEKVVVLDARKKRLRTLGATDQPGTTSPWYQKILDMLNDGQPGMCTACNALAKRRPSSSWSGGSSMAPSARWRTWNV</sequence>
<evidence type="ECO:0000256" key="1">
    <source>
        <dbReference type="SAM" id="MobiDB-lite"/>
    </source>
</evidence>
<reference evidence="2" key="1">
    <citation type="submission" date="2023-06" db="EMBL/GenBank/DDBJ databases">
        <title>Reference genome for the Northern bat (Eptesicus nilssonii), a most northern bat species.</title>
        <authorList>
            <person name="Laine V.N."/>
            <person name="Pulliainen A.T."/>
            <person name="Lilley T.M."/>
        </authorList>
    </citation>
    <scope>NUCLEOTIDE SEQUENCE</scope>
    <source>
        <strain evidence="2">BLF_Eptnil</strain>
        <tissue evidence="2">Kidney</tissue>
    </source>
</reference>
<name>A0AA40HTR9_CNENI</name>
<feature type="region of interest" description="Disordered" evidence="1">
    <location>
        <begin position="67"/>
        <end position="97"/>
    </location>
</feature>
<comment type="caution">
    <text evidence="2">The sequence shown here is derived from an EMBL/GenBank/DDBJ whole genome shotgun (WGS) entry which is preliminary data.</text>
</comment>
<organism evidence="2 3">
    <name type="scientific">Cnephaeus nilssonii</name>
    <name type="common">Northern bat</name>
    <name type="synonym">Eptesicus nilssonii</name>
    <dbReference type="NCBI Taxonomy" id="3371016"/>
    <lineage>
        <taxon>Eukaryota</taxon>
        <taxon>Metazoa</taxon>
        <taxon>Chordata</taxon>
        <taxon>Craniata</taxon>
        <taxon>Vertebrata</taxon>
        <taxon>Euteleostomi</taxon>
        <taxon>Mammalia</taxon>
        <taxon>Eutheria</taxon>
        <taxon>Laurasiatheria</taxon>
        <taxon>Chiroptera</taxon>
        <taxon>Yangochiroptera</taxon>
        <taxon>Vespertilionidae</taxon>
        <taxon>Cnephaeus</taxon>
    </lineage>
</organism>
<proteinExistence type="predicted"/>
<accession>A0AA40HTR9</accession>
<evidence type="ECO:0000313" key="2">
    <source>
        <dbReference type="EMBL" id="KAK1336815.1"/>
    </source>
</evidence>
<dbReference type="Proteomes" id="UP001177744">
    <property type="component" value="Unassembled WGS sequence"/>
</dbReference>